<evidence type="ECO:0000259" key="3">
    <source>
        <dbReference type="PROSITE" id="PS50958"/>
    </source>
</evidence>
<dbReference type="STRING" id="151549.A0A4C1UG86"/>
<dbReference type="InterPro" id="IPR038765">
    <property type="entry name" value="Papain-like_cys_pep_sf"/>
</dbReference>
<dbReference type="SMART" id="SM00645">
    <property type="entry name" value="Pept_C1"/>
    <property type="match status" value="1"/>
</dbReference>
<evidence type="ECO:0000313" key="4">
    <source>
        <dbReference type="EMBL" id="GBP24934.1"/>
    </source>
</evidence>
<dbReference type="PROSITE" id="PS50958">
    <property type="entry name" value="SMB_2"/>
    <property type="match status" value="1"/>
</dbReference>
<name>A0A4C1UG86_EUMVA</name>
<gene>
    <name evidence="4" type="ORF">EVAR_12601_1</name>
</gene>
<dbReference type="PROSITE" id="PS00640">
    <property type="entry name" value="THIOL_PROTEASE_ASN"/>
    <property type="match status" value="1"/>
</dbReference>
<dbReference type="PANTHER" id="PTHR12411">
    <property type="entry name" value="CYSTEINE PROTEASE FAMILY C1-RELATED"/>
    <property type="match status" value="1"/>
</dbReference>
<dbReference type="InterPro" id="IPR001212">
    <property type="entry name" value="Somatomedin_B_dom"/>
</dbReference>
<sequence>MHFGAGTLCYCDNFCDRGADDDCCPDYLAVCKGLSLKRPTCSYEGKEYALGNTTMRNCRKCHLPRLGRSRADRGHGRRLSPTRDIVRDRSTINRVLSVFERGTFSSRGNSRRPRRRKNEAKCKEVTIEEAEWFCDDDSVCLMDEDVVRGVGSSGSGWQATVYPQFWGRTLKDGIQYRLGTLPLRPITKNMGSVTYEPGVLPTNFDAREQWPSFVSPVRDQGWCGSDWAVSLATVLADRFAIQSKGELQDELSAQTLLSCNSRGQQGCTGGHIDVAWQFSTRYGLVSEECLPYDINAKACPFPLSANATKMPCGSYGRWSRVYRSGPPSKLSTEEDIKYEIRNWGPVQAIIKVYQDLFHYRAGVYRHTGYGDSNLAGLHSVRVVGWGDDGGRPYWLIANSWGPEWGENGYVRVARDDPATTLEFVVTTLADVAEHYEKRR</sequence>
<evidence type="ECO:0000256" key="2">
    <source>
        <dbReference type="ARBA" id="ARBA00023157"/>
    </source>
</evidence>
<dbReference type="GO" id="GO:0008234">
    <property type="term" value="F:cysteine-type peptidase activity"/>
    <property type="evidence" value="ECO:0007669"/>
    <property type="project" value="InterPro"/>
</dbReference>
<dbReference type="AlphaFoldDB" id="A0A4C1UG86"/>
<dbReference type="GO" id="GO:0006508">
    <property type="term" value="P:proteolysis"/>
    <property type="evidence" value="ECO:0007669"/>
    <property type="project" value="InterPro"/>
</dbReference>
<dbReference type="Pfam" id="PF00112">
    <property type="entry name" value="Peptidase_C1"/>
    <property type="match status" value="1"/>
</dbReference>
<dbReference type="Proteomes" id="UP000299102">
    <property type="component" value="Unassembled WGS sequence"/>
</dbReference>
<dbReference type="CDD" id="cd02620">
    <property type="entry name" value="Peptidase_C1A_CathepsinB"/>
    <property type="match status" value="1"/>
</dbReference>
<feature type="domain" description="SMB" evidence="3">
    <location>
        <begin position="1"/>
        <end position="35"/>
    </location>
</feature>
<dbReference type="InterPro" id="IPR025661">
    <property type="entry name" value="Pept_asp_AS"/>
</dbReference>
<protein>
    <submittedName>
        <fullName evidence="4">Uncharacterized peptidase C1-like protein F26E4.3</fullName>
    </submittedName>
</protein>
<comment type="caution">
    <text evidence="4">The sequence shown here is derived from an EMBL/GenBank/DDBJ whole genome shotgun (WGS) entry which is preliminary data.</text>
</comment>
<accession>A0A4C1UG86</accession>
<dbReference type="InterPro" id="IPR025660">
    <property type="entry name" value="Pept_his_AS"/>
</dbReference>
<dbReference type="InterPro" id="IPR000668">
    <property type="entry name" value="Peptidase_C1A_C"/>
</dbReference>
<organism evidence="4 5">
    <name type="scientific">Eumeta variegata</name>
    <name type="common">Bagworm moth</name>
    <name type="synonym">Eumeta japonica</name>
    <dbReference type="NCBI Taxonomy" id="151549"/>
    <lineage>
        <taxon>Eukaryota</taxon>
        <taxon>Metazoa</taxon>
        <taxon>Ecdysozoa</taxon>
        <taxon>Arthropoda</taxon>
        <taxon>Hexapoda</taxon>
        <taxon>Insecta</taxon>
        <taxon>Pterygota</taxon>
        <taxon>Neoptera</taxon>
        <taxon>Endopterygota</taxon>
        <taxon>Lepidoptera</taxon>
        <taxon>Glossata</taxon>
        <taxon>Ditrysia</taxon>
        <taxon>Tineoidea</taxon>
        <taxon>Psychidae</taxon>
        <taxon>Oiketicinae</taxon>
        <taxon>Eumeta</taxon>
    </lineage>
</organism>
<comment type="similarity">
    <text evidence="1">Belongs to the peptidase C1 family.</text>
</comment>
<dbReference type="Gene3D" id="3.90.70.10">
    <property type="entry name" value="Cysteine proteinases"/>
    <property type="match status" value="1"/>
</dbReference>
<dbReference type="PROSITE" id="PS00639">
    <property type="entry name" value="THIOL_PROTEASE_HIS"/>
    <property type="match status" value="1"/>
</dbReference>
<dbReference type="InterPro" id="IPR013128">
    <property type="entry name" value="Peptidase_C1A"/>
</dbReference>
<dbReference type="EMBL" id="BGZK01000167">
    <property type="protein sequence ID" value="GBP24934.1"/>
    <property type="molecule type" value="Genomic_DNA"/>
</dbReference>
<dbReference type="OrthoDB" id="3789175at2759"/>
<keyword evidence="2" id="KW-1015">Disulfide bond</keyword>
<dbReference type="SUPFAM" id="SSF54001">
    <property type="entry name" value="Cysteine proteinases"/>
    <property type="match status" value="1"/>
</dbReference>
<keyword evidence="5" id="KW-1185">Reference proteome</keyword>
<proteinExistence type="inferred from homology"/>
<evidence type="ECO:0000313" key="5">
    <source>
        <dbReference type="Proteomes" id="UP000299102"/>
    </source>
</evidence>
<reference evidence="4 5" key="1">
    <citation type="journal article" date="2019" name="Commun. Biol.">
        <title>The bagworm genome reveals a unique fibroin gene that provides high tensile strength.</title>
        <authorList>
            <person name="Kono N."/>
            <person name="Nakamura H."/>
            <person name="Ohtoshi R."/>
            <person name="Tomita M."/>
            <person name="Numata K."/>
            <person name="Arakawa K."/>
        </authorList>
    </citation>
    <scope>NUCLEOTIDE SEQUENCE [LARGE SCALE GENOMIC DNA]</scope>
</reference>
<evidence type="ECO:0000256" key="1">
    <source>
        <dbReference type="ARBA" id="ARBA00008455"/>
    </source>
</evidence>